<feature type="non-terminal residue" evidence="1">
    <location>
        <position position="49"/>
    </location>
</feature>
<organism evidence="1">
    <name type="scientific">marine sediment metagenome</name>
    <dbReference type="NCBI Taxonomy" id="412755"/>
    <lineage>
        <taxon>unclassified sequences</taxon>
        <taxon>metagenomes</taxon>
        <taxon>ecological metagenomes</taxon>
    </lineage>
</organism>
<proteinExistence type="predicted"/>
<gene>
    <name evidence="1" type="ORF">S01H1_17912</name>
</gene>
<dbReference type="AlphaFoldDB" id="X0TIR7"/>
<protein>
    <submittedName>
        <fullName evidence="1">Uncharacterized protein</fullName>
    </submittedName>
</protein>
<dbReference type="EMBL" id="BARS01009529">
    <property type="protein sequence ID" value="GAF75965.1"/>
    <property type="molecule type" value="Genomic_DNA"/>
</dbReference>
<sequence length="49" mass="5402">MQTRKPIVAGQFYPGRHDSCAAEINEYLQQRTPGESLPETIVARANSGL</sequence>
<name>X0TIR7_9ZZZZ</name>
<comment type="caution">
    <text evidence="1">The sequence shown here is derived from an EMBL/GenBank/DDBJ whole genome shotgun (WGS) entry which is preliminary data.</text>
</comment>
<reference evidence="1" key="1">
    <citation type="journal article" date="2014" name="Front. Microbiol.">
        <title>High frequency of phylogenetically diverse reductive dehalogenase-homologous genes in deep subseafloor sedimentary metagenomes.</title>
        <authorList>
            <person name="Kawai M."/>
            <person name="Futagami T."/>
            <person name="Toyoda A."/>
            <person name="Takaki Y."/>
            <person name="Nishi S."/>
            <person name="Hori S."/>
            <person name="Arai W."/>
            <person name="Tsubouchi T."/>
            <person name="Morono Y."/>
            <person name="Uchiyama I."/>
            <person name="Ito T."/>
            <person name="Fujiyama A."/>
            <person name="Inagaki F."/>
            <person name="Takami H."/>
        </authorList>
    </citation>
    <scope>NUCLEOTIDE SEQUENCE</scope>
    <source>
        <strain evidence="1">Expedition CK06-06</strain>
    </source>
</reference>
<accession>X0TIR7</accession>
<evidence type="ECO:0000313" key="1">
    <source>
        <dbReference type="EMBL" id="GAF75965.1"/>
    </source>
</evidence>